<dbReference type="Proteomes" id="UP000182693">
    <property type="component" value="Unassembled WGS sequence"/>
</dbReference>
<dbReference type="SMART" id="SM00278">
    <property type="entry name" value="HhH1"/>
    <property type="match status" value="2"/>
</dbReference>
<name>A0A1J4XXZ3_9BACT</name>
<dbReference type="Gene3D" id="2.40.50.140">
    <property type="entry name" value="Nucleic acid-binding proteins"/>
    <property type="match status" value="1"/>
</dbReference>
<keyword evidence="4 6" id="KW-0233">DNA recombination</keyword>
<evidence type="ECO:0000256" key="5">
    <source>
        <dbReference type="ARBA" id="ARBA00023204"/>
    </source>
</evidence>
<feature type="region of interest" description="Domain III" evidence="6">
    <location>
        <begin position="145"/>
        <end position="192"/>
    </location>
</feature>
<feature type="domain" description="Helix-hairpin-helix DNA-binding motif class 1" evidence="7">
    <location>
        <begin position="108"/>
        <end position="127"/>
    </location>
</feature>
<comment type="caution">
    <text evidence="6">Lacks conserved residue(s) required for the propagation of feature annotation.</text>
</comment>
<evidence type="ECO:0000313" key="8">
    <source>
        <dbReference type="EMBL" id="OIO65888.1"/>
    </source>
</evidence>
<dbReference type="InterPro" id="IPR000085">
    <property type="entry name" value="RuvA"/>
</dbReference>
<dbReference type="GO" id="GO:0048476">
    <property type="term" value="C:Holliday junction resolvase complex"/>
    <property type="evidence" value="ECO:0007669"/>
    <property type="project" value="UniProtKB-UniRule"/>
</dbReference>
<dbReference type="Pfam" id="PF14520">
    <property type="entry name" value="HHH_5"/>
    <property type="match status" value="1"/>
</dbReference>
<dbReference type="SUPFAM" id="SSF50249">
    <property type="entry name" value="Nucleic acid-binding proteins"/>
    <property type="match status" value="1"/>
</dbReference>
<dbReference type="InterPro" id="IPR003583">
    <property type="entry name" value="Hlx-hairpin-Hlx_DNA-bd_motif"/>
</dbReference>
<evidence type="ECO:0000256" key="1">
    <source>
        <dbReference type="ARBA" id="ARBA00022490"/>
    </source>
</evidence>
<dbReference type="InterPro" id="IPR013849">
    <property type="entry name" value="DNA_helicase_Holl-junc_RuvA_I"/>
</dbReference>
<comment type="domain">
    <text evidence="6">Has three domains with a flexible linker between the domains II and III and assumes an 'L' shape. Domain III is highly mobile and contacts RuvB.</text>
</comment>
<dbReference type="GO" id="GO:0005737">
    <property type="term" value="C:cytoplasm"/>
    <property type="evidence" value="ECO:0007669"/>
    <property type="project" value="UniProtKB-SubCell"/>
</dbReference>
<dbReference type="GO" id="GO:0005524">
    <property type="term" value="F:ATP binding"/>
    <property type="evidence" value="ECO:0007669"/>
    <property type="project" value="InterPro"/>
</dbReference>
<evidence type="ECO:0000313" key="9">
    <source>
        <dbReference type="Proteomes" id="UP000182693"/>
    </source>
</evidence>
<organism evidence="8 9">
    <name type="scientific">Candidatus Wolfebacteria bacterium CG1_02_39_135</name>
    <dbReference type="NCBI Taxonomy" id="1805425"/>
    <lineage>
        <taxon>Bacteria</taxon>
        <taxon>Candidatus Wolfeibacteriota</taxon>
    </lineage>
</organism>
<dbReference type="InterPro" id="IPR012340">
    <property type="entry name" value="NA-bd_OB-fold"/>
</dbReference>
<comment type="caution">
    <text evidence="8">The sequence shown here is derived from an EMBL/GenBank/DDBJ whole genome shotgun (WGS) entry which is preliminary data.</text>
</comment>
<evidence type="ECO:0000256" key="4">
    <source>
        <dbReference type="ARBA" id="ARBA00023172"/>
    </source>
</evidence>
<dbReference type="GO" id="GO:0009378">
    <property type="term" value="F:four-way junction helicase activity"/>
    <property type="evidence" value="ECO:0007669"/>
    <property type="project" value="InterPro"/>
</dbReference>
<dbReference type="SUPFAM" id="SSF47781">
    <property type="entry name" value="RuvA domain 2-like"/>
    <property type="match status" value="1"/>
</dbReference>
<keyword evidence="8" id="KW-0547">Nucleotide-binding</keyword>
<dbReference type="AlphaFoldDB" id="A0A1J4XXZ3"/>
<dbReference type="Pfam" id="PF07499">
    <property type="entry name" value="RuvA_C"/>
    <property type="match status" value="1"/>
</dbReference>
<keyword evidence="8" id="KW-0347">Helicase</keyword>
<evidence type="ECO:0000256" key="3">
    <source>
        <dbReference type="ARBA" id="ARBA00023125"/>
    </source>
</evidence>
<comment type="subcellular location">
    <subcellularLocation>
        <location evidence="6">Cytoplasm</location>
    </subcellularLocation>
</comment>
<evidence type="ECO:0000259" key="7">
    <source>
        <dbReference type="SMART" id="SM00278"/>
    </source>
</evidence>
<comment type="subunit">
    <text evidence="6">Homotetramer. Forms an RuvA(8)-RuvB(12)-Holliday junction (HJ) complex. HJ DNA is sandwiched between 2 RuvA tetramers; dsDNA enters through RuvA and exits via RuvB. An RuvB hexamer assembles on each DNA strand where it exits the tetramer. Each RuvB hexamer is contacted by two RuvA subunits (via domain III) on 2 adjacent RuvB subunits; this complex drives branch migration. In the full resolvosome a probable DNA-RuvA(4)-RuvB(12)-RuvC(2) complex forms which resolves the HJ.</text>
</comment>
<proteinExistence type="inferred from homology"/>
<dbReference type="GO" id="GO:0006281">
    <property type="term" value="P:DNA repair"/>
    <property type="evidence" value="ECO:0007669"/>
    <property type="project" value="UniProtKB-UniRule"/>
</dbReference>
<feature type="domain" description="Helix-hairpin-helix DNA-binding motif class 1" evidence="7">
    <location>
        <begin position="73"/>
        <end position="92"/>
    </location>
</feature>
<gene>
    <name evidence="6" type="primary">ruvA</name>
    <name evidence="8" type="ORF">AUJ30_00230</name>
</gene>
<dbReference type="HAMAP" id="MF_00031">
    <property type="entry name" value="DNA_HJ_migration_RuvA"/>
    <property type="match status" value="1"/>
</dbReference>
<keyword evidence="8" id="KW-0378">Hydrolase</keyword>
<dbReference type="Pfam" id="PF01330">
    <property type="entry name" value="RuvA_N"/>
    <property type="match status" value="1"/>
</dbReference>
<protein>
    <recommendedName>
        <fullName evidence="6">Holliday junction branch migration complex subunit RuvA</fullName>
    </recommendedName>
</protein>
<feature type="region of interest" description="Domain I" evidence="6">
    <location>
        <begin position="1"/>
        <end position="64"/>
    </location>
</feature>
<reference evidence="8 9" key="1">
    <citation type="journal article" date="2016" name="Environ. Microbiol.">
        <title>Genomic resolution of a cold subsurface aquifer community provides metabolic insights for novel microbes adapted to high CO concentrations.</title>
        <authorList>
            <person name="Probst A.J."/>
            <person name="Castelle C.J."/>
            <person name="Singh A."/>
            <person name="Brown C.T."/>
            <person name="Anantharaman K."/>
            <person name="Sharon I."/>
            <person name="Hug L.A."/>
            <person name="Burstein D."/>
            <person name="Emerson J.B."/>
            <person name="Thomas B.C."/>
            <person name="Banfield J.F."/>
        </authorList>
    </citation>
    <scope>NUCLEOTIDE SEQUENCE [LARGE SCALE GENOMIC DNA]</scope>
    <source>
        <strain evidence="8">CG1_02_39_135</strain>
    </source>
</reference>
<comment type="similarity">
    <text evidence="6">Belongs to the RuvA family.</text>
</comment>
<dbReference type="GO" id="GO:0009379">
    <property type="term" value="C:Holliday junction helicase complex"/>
    <property type="evidence" value="ECO:0007669"/>
    <property type="project" value="InterPro"/>
</dbReference>
<keyword evidence="8" id="KW-0067">ATP-binding</keyword>
<dbReference type="CDD" id="cd14332">
    <property type="entry name" value="UBA_RuvA_C"/>
    <property type="match status" value="1"/>
</dbReference>
<dbReference type="InterPro" id="IPR010994">
    <property type="entry name" value="RuvA_2-like"/>
</dbReference>
<evidence type="ECO:0000256" key="6">
    <source>
        <dbReference type="HAMAP-Rule" id="MF_00031"/>
    </source>
</evidence>
<keyword evidence="1 6" id="KW-0963">Cytoplasm</keyword>
<accession>A0A1J4XXZ3</accession>
<dbReference type="InterPro" id="IPR011114">
    <property type="entry name" value="RuvA_C"/>
</dbReference>
<comment type="function">
    <text evidence="6">The RuvA-RuvB-RuvC complex processes Holliday junction (HJ) DNA during genetic recombination and DNA repair, while the RuvA-RuvB complex plays an important role in the rescue of blocked DNA replication forks via replication fork reversal (RFR). RuvA specifically binds to HJ cruciform DNA, conferring on it an open structure. The RuvB hexamer acts as an ATP-dependent pump, pulling dsDNA into and through the RuvAB complex. HJ branch migration allows RuvC to scan DNA until it finds its consensus sequence, where it cleaves and resolves the cruciform DNA.</text>
</comment>
<keyword evidence="5 6" id="KW-0234">DNA repair</keyword>
<sequence>MLYSLSGKLIIKKPQFAVIETAGISFKIFVSPRTSRNLPKIGSKAKLFCATLLTRENIELYGFLSQQELEIFELLNSISGVGPKAVLKILNEMRPESLLAAISRGRSDLLIKTAGVGQKKANRIILELADKIKKQKSEAEIGQMEFDFDLEEILKSLGYKQNQIREVIRKIPIKAKTIQEKIKFALKTLSRK</sequence>
<keyword evidence="3 6" id="KW-0238">DNA-binding</keyword>
<dbReference type="STRING" id="1805425.AUJ30_00230"/>
<dbReference type="GO" id="GO:0000400">
    <property type="term" value="F:four-way junction DNA binding"/>
    <property type="evidence" value="ECO:0007669"/>
    <property type="project" value="UniProtKB-UniRule"/>
</dbReference>
<dbReference type="GO" id="GO:0006310">
    <property type="term" value="P:DNA recombination"/>
    <property type="evidence" value="ECO:0007669"/>
    <property type="project" value="UniProtKB-UniRule"/>
</dbReference>
<dbReference type="NCBIfam" id="TIGR00084">
    <property type="entry name" value="ruvA"/>
    <property type="match status" value="1"/>
</dbReference>
<dbReference type="EMBL" id="MNWX01000004">
    <property type="protein sequence ID" value="OIO65888.1"/>
    <property type="molecule type" value="Genomic_DNA"/>
</dbReference>
<keyword evidence="2 6" id="KW-0227">DNA damage</keyword>
<dbReference type="Gene3D" id="1.10.150.20">
    <property type="entry name" value="5' to 3' exonuclease, C-terminal subdomain"/>
    <property type="match status" value="1"/>
</dbReference>
<evidence type="ECO:0000256" key="2">
    <source>
        <dbReference type="ARBA" id="ARBA00022763"/>
    </source>
</evidence>